<comment type="caution">
    <text evidence="10">The sequence shown here is derived from an EMBL/GenBank/DDBJ whole genome shotgun (WGS) entry which is preliminary data.</text>
</comment>
<dbReference type="NCBIfam" id="TIGR01292">
    <property type="entry name" value="TRX_reduct"/>
    <property type="match status" value="1"/>
</dbReference>
<comment type="subunit">
    <text evidence="7">Homodimer.</text>
</comment>
<accession>A0A1H6JKS1</accession>
<comment type="similarity">
    <text evidence="7">Belongs to the class-II pyridine nucleotide-disulfide oxidoreductase family.</text>
</comment>
<keyword evidence="4" id="KW-1015">Disulfide bond</keyword>
<dbReference type="EC" id="1.8.1.9" evidence="7"/>
<dbReference type="PROSITE" id="PS00573">
    <property type="entry name" value="PYRIDINE_REDOX_2"/>
    <property type="match status" value="1"/>
</dbReference>
<dbReference type="Pfam" id="PF07992">
    <property type="entry name" value="Pyr_redox_2"/>
    <property type="match status" value="1"/>
</dbReference>
<dbReference type="InterPro" id="IPR023753">
    <property type="entry name" value="FAD/NAD-binding_dom"/>
</dbReference>
<keyword evidence="8" id="KW-0521">NADP</keyword>
<evidence type="ECO:0000256" key="6">
    <source>
        <dbReference type="ARBA" id="ARBA00048132"/>
    </source>
</evidence>
<dbReference type="InterPro" id="IPR005982">
    <property type="entry name" value="Thioredox_Rdtase"/>
</dbReference>
<evidence type="ECO:0000256" key="5">
    <source>
        <dbReference type="ARBA" id="ARBA00023284"/>
    </source>
</evidence>
<dbReference type="EMBL" id="FNWT01000007">
    <property type="protein sequence ID" value="SEH61118.1"/>
    <property type="molecule type" value="Genomic_DNA"/>
</dbReference>
<comment type="cofactor">
    <cofactor evidence="8">
        <name>FAD</name>
        <dbReference type="ChEBI" id="CHEBI:57692"/>
    </cofactor>
    <text evidence="8">Binds 1 FAD per subunit.</text>
</comment>
<dbReference type="PRINTS" id="PR00469">
    <property type="entry name" value="PNDRDTASEII"/>
</dbReference>
<dbReference type="SUPFAM" id="SSF51905">
    <property type="entry name" value="FAD/NAD(P)-binding domain"/>
    <property type="match status" value="1"/>
</dbReference>
<gene>
    <name evidence="10" type="ORF">SAMN05216447_10748</name>
</gene>
<proteinExistence type="inferred from homology"/>
<dbReference type="InterPro" id="IPR050097">
    <property type="entry name" value="Ferredoxin-NADP_redctase_2"/>
</dbReference>
<keyword evidence="2 7" id="KW-0274">FAD</keyword>
<keyword evidence="1 7" id="KW-0285">Flavoprotein</keyword>
<organism evidence="10 11">
    <name type="scientific">Parafannyhessea umbonata</name>
    <dbReference type="NCBI Taxonomy" id="604330"/>
    <lineage>
        <taxon>Bacteria</taxon>
        <taxon>Bacillati</taxon>
        <taxon>Actinomycetota</taxon>
        <taxon>Coriobacteriia</taxon>
        <taxon>Coriobacteriales</taxon>
        <taxon>Atopobiaceae</taxon>
        <taxon>Parafannyhessea</taxon>
    </lineage>
</organism>
<evidence type="ECO:0000259" key="9">
    <source>
        <dbReference type="Pfam" id="PF07992"/>
    </source>
</evidence>
<evidence type="ECO:0000256" key="3">
    <source>
        <dbReference type="ARBA" id="ARBA00023002"/>
    </source>
</evidence>
<evidence type="ECO:0000256" key="8">
    <source>
        <dbReference type="RuleBase" id="RU003881"/>
    </source>
</evidence>
<dbReference type="InterPro" id="IPR036188">
    <property type="entry name" value="FAD/NAD-bd_sf"/>
</dbReference>
<dbReference type="RefSeq" id="WP_078687649.1">
    <property type="nucleotide sequence ID" value="NZ_FNWT01000007.1"/>
</dbReference>
<dbReference type="InterPro" id="IPR008255">
    <property type="entry name" value="Pyr_nucl-diS_OxRdtase_2_AS"/>
</dbReference>
<dbReference type="PANTHER" id="PTHR48105">
    <property type="entry name" value="THIOREDOXIN REDUCTASE 1-RELATED-RELATED"/>
    <property type="match status" value="1"/>
</dbReference>
<comment type="catalytic activity">
    <reaction evidence="6 7">
        <text>[thioredoxin]-dithiol + NADP(+) = [thioredoxin]-disulfide + NADPH + H(+)</text>
        <dbReference type="Rhea" id="RHEA:20345"/>
        <dbReference type="Rhea" id="RHEA-COMP:10698"/>
        <dbReference type="Rhea" id="RHEA-COMP:10700"/>
        <dbReference type="ChEBI" id="CHEBI:15378"/>
        <dbReference type="ChEBI" id="CHEBI:29950"/>
        <dbReference type="ChEBI" id="CHEBI:50058"/>
        <dbReference type="ChEBI" id="CHEBI:57783"/>
        <dbReference type="ChEBI" id="CHEBI:58349"/>
        <dbReference type="EC" id="1.8.1.9"/>
    </reaction>
</comment>
<feature type="domain" description="FAD/NAD(P)-binding" evidence="9">
    <location>
        <begin position="8"/>
        <end position="298"/>
    </location>
</feature>
<keyword evidence="5 7" id="KW-0676">Redox-active center</keyword>
<evidence type="ECO:0000256" key="4">
    <source>
        <dbReference type="ARBA" id="ARBA00023157"/>
    </source>
</evidence>
<evidence type="ECO:0000256" key="2">
    <source>
        <dbReference type="ARBA" id="ARBA00022827"/>
    </source>
</evidence>
<protein>
    <recommendedName>
        <fullName evidence="7">Thioredoxin reductase</fullName>
        <ecNumber evidence="7">1.8.1.9</ecNumber>
    </recommendedName>
</protein>
<evidence type="ECO:0000256" key="7">
    <source>
        <dbReference type="RuleBase" id="RU003880"/>
    </source>
</evidence>
<reference evidence="10 11" key="1">
    <citation type="submission" date="2016-10" db="EMBL/GenBank/DDBJ databases">
        <authorList>
            <person name="Varghese N."/>
            <person name="Submissions S."/>
        </authorList>
    </citation>
    <scope>NUCLEOTIDE SEQUENCE [LARGE SCALE GENOMIC DNA]</scope>
    <source>
        <strain evidence="10 11">WCP15</strain>
    </source>
</reference>
<dbReference type="Gene3D" id="3.50.50.60">
    <property type="entry name" value="FAD/NAD(P)-binding domain"/>
    <property type="match status" value="2"/>
</dbReference>
<name>A0A1H6JKS1_9ACTN</name>
<sequence length="315" mass="33194">MSSTELLDLVVIGAGPAGLSAAIYAQRAMLSGVVLEQESVGGQVVLTSEVDNYPGVPNADGYSLVEAMQKQAIDLGSTIRLENVESVSRLDDGIFEVVTPQDTYHSKAVIVAGGASPRAAGFEGEAKFKGHGVSYCATCDGMFYRGKHVFVIGGGNSAAEEALFLTKFADKVTMVVRKDHLRAQAAVAMQVEQNEKIEIRFNTSVVAVDGDNLPKSISFRDNVTDEVVTESYGEGSFGVFVFVGRVPASELLRGLVQVDDAGYIVTDERMATSTTGLFAAGDIRQKPLRQIVTAASDGAIAATSVAAYLGQPIEG</sequence>
<dbReference type="Proteomes" id="UP000199135">
    <property type="component" value="Unassembled WGS sequence"/>
</dbReference>
<keyword evidence="3 7" id="KW-0560">Oxidoreductase</keyword>
<evidence type="ECO:0000256" key="1">
    <source>
        <dbReference type="ARBA" id="ARBA00022630"/>
    </source>
</evidence>
<dbReference type="PRINTS" id="PR00368">
    <property type="entry name" value="FADPNR"/>
</dbReference>
<evidence type="ECO:0000313" key="10">
    <source>
        <dbReference type="EMBL" id="SEH61118.1"/>
    </source>
</evidence>
<evidence type="ECO:0000313" key="11">
    <source>
        <dbReference type="Proteomes" id="UP000199135"/>
    </source>
</evidence>
<keyword evidence="11" id="KW-1185">Reference proteome</keyword>